<dbReference type="AlphaFoldDB" id="A0A235C978"/>
<reference evidence="1 3" key="1">
    <citation type="submission" date="2017-08" db="EMBL/GenBank/DDBJ databases">
        <title>Draft Genome Sequence of the Marine Bacterium Oceanimonas baumannii ATCC 700832.</title>
        <authorList>
            <person name="Mcclelland W.D."/>
            <person name="Brennan M.A."/>
            <person name="Trachtenberg A.M."/>
            <person name="Maclea K.S."/>
        </authorList>
    </citation>
    <scope>NUCLEOTIDE SEQUENCE [LARGE SCALE GENOMIC DNA]</scope>
    <source>
        <strain evidence="1 3">ATCC 700832</strain>
    </source>
</reference>
<dbReference type="Proteomes" id="UP000243640">
    <property type="component" value="Unassembled WGS sequence"/>
</dbReference>
<evidence type="ECO:0000313" key="1">
    <source>
        <dbReference type="EMBL" id="OYD21188.1"/>
    </source>
</evidence>
<reference evidence="2 4" key="2">
    <citation type="submission" date="2019-03" db="EMBL/GenBank/DDBJ databases">
        <title>Genomic Encyclopedia of Archaeal and Bacterial Type Strains, Phase II (KMG-II): from individual species to whole genera.</title>
        <authorList>
            <person name="Goeker M."/>
        </authorList>
    </citation>
    <scope>NUCLEOTIDE SEQUENCE [LARGE SCALE GENOMIC DNA]</scope>
    <source>
        <strain evidence="2 4">DSM 15594</strain>
    </source>
</reference>
<comment type="caution">
    <text evidence="1">The sequence shown here is derived from an EMBL/GenBank/DDBJ whole genome shotgun (WGS) entry which is preliminary data.</text>
</comment>
<dbReference type="OrthoDB" id="5826322at2"/>
<evidence type="ECO:0000313" key="3">
    <source>
        <dbReference type="Proteomes" id="UP000243640"/>
    </source>
</evidence>
<evidence type="ECO:0000313" key="2">
    <source>
        <dbReference type="EMBL" id="TDW55312.1"/>
    </source>
</evidence>
<accession>A0A235C978</accession>
<protein>
    <submittedName>
        <fullName evidence="1">Uncharacterized protein</fullName>
    </submittedName>
</protein>
<dbReference type="Proteomes" id="UP000295058">
    <property type="component" value="Unassembled WGS sequence"/>
</dbReference>
<dbReference type="RefSeq" id="WP_094279651.1">
    <property type="nucleotide sequence ID" value="NZ_JBLWZI010000007.1"/>
</dbReference>
<keyword evidence="4" id="KW-1185">Reference proteome</keyword>
<proteinExistence type="predicted"/>
<organism evidence="1 3">
    <name type="scientific">Oceanimonas baumannii</name>
    <dbReference type="NCBI Taxonomy" id="129578"/>
    <lineage>
        <taxon>Bacteria</taxon>
        <taxon>Pseudomonadati</taxon>
        <taxon>Pseudomonadota</taxon>
        <taxon>Gammaproteobacteria</taxon>
        <taxon>Aeromonadales</taxon>
        <taxon>Aeromonadaceae</taxon>
        <taxon>Oceanimonas</taxon>
    </lineage>
</organism>
<evidence type="ECO:0000313" key="4">
    <source>
        <dbReference type="Proteomes" id="UP000295058"/>
    </source>
</evidence>
<dbReference type="EMBL" id="NQJF01000018">
    <property type="protein sequence ID" value="OYD21188.1"/>
    <property type="molecule type" value="Genomic_DNA"/>
</dbReference>
<name>A0A235C978_9GAMM</name>
<dbReference type="EMBL" id="SODO01000019">
    <property type="protein sequence ID" value="TDW55312.1"/>
    <property type="molecule type" value="Genomic_DNA"/>
</dbReference>
<sequence length="327" mass="36959">MSVPLIAVDVNDEYSLAAALSAFSAQLEQACQKGCLQEGVAGFVSTRGQLFQHADLLAVEPIKSMLYSFDLMHYEFNELADLREQTIDGLDDPSSYVRYSQLLVFQHGLTSPSVKSTIIDICQRLVAFSQQQDDSQVLYLSEDKLFGIYLLVLLAESEPDYAYLIGAYFPEGSDDDDITLYGSGFIAYLFERYGYHNLVLDVLAACRFNGLIDAVRYNYWADKEQYAPNLLQCFLTQPERYRYYKDALYLAFERYPVNSDTFDPFAGLVSDFEELAEQYASQATYSHPLISRQQAEAGLDALTLDGMRLGDERKTLLQQLQALSEKA</sequence>
<gene>
    <name evidence="1" type="ORF">B6S09_16800</name>
    <name evidence="2" type="ORF">LY04_03418</name>
</gene>